<dbReference type="InterPro" id="IPR037240">
    <property type="entry name" value="ORC1-binding_dom"/>
</dbReference>
<dbReference type="RefSeq" id="XP_003671428.1">
    <property type="nucleotide sequence ID" value="XM_003671380.1"/>
</dbReference>
<reference evidence="2 3" key="1">
    <citation type="journal article" date="2011" name="Proc. Natl. Acad. Sci. U.S.A.">
        <title>Evolutionary erosion of yeast sex chromosomes by mating-type switching accidents.</title>
        <authorList>
            <person name="Gordon J.L."/>
            <person name="Armisen D."/>
            <person name="Proux-Wera E."/>
            <person name="Oheigeartaigh S.S."/>
            <person name="Byrne K.P."/>
            <person name="Wolfe K.H."/>
        </authorList>
    </citation>
    <scope>NUCLEOTIDE SEQUENCE [LARGE SCALE GENOMIC DNA]</scope>
    <source>
        <strain evidence="3">ATCC 10597 / BCRC 20456 / CBS 421 / NBRC 0211 / NRRL Y-12639</strain>
    </source>
</reference>
<proteinExistence type="predicted"/>
<gene>
    <name evidence="2" type="primary">NDAI0H00110</name>
    <name evidence="2" type="ordered locus">NDAI_0H00110</name>
</gene>
<dbReference type="KEGG" id="ndi:NDAI_0H00110"/>
<evidence type="ECO:0000313" key="3">
    <source>
        <dbReference type="Proteomes" id="UP000000689"/>
    </source>
</evidence>
<sequence>MQYPIITVPKGQFTIIDGFLINLNSKVVTDLSSDESKTTLTPGGWYLLKNTYNPMSLTKLYFIDSNYMFTNKSVLLWILKPYIYVKFCERNSKYYCEPCTRHQATHKAISIPIVRLEETVSKYMVLEEPLTGTQEAYSGPFNQQLKDQQVCETLNTEHTITNNSDISMDQLKGFSLPDVKYIPEHYFIKIKPPITRLKVKNLEKKEEQDKVKELEVLQRSLFDMSLEKNYWRLRKMKEYFFSDGRSEDDFVTFKLIYEKSKTKLLQNIKYVSKSVFPSLISEWIRESNSSKATLFKISDSLMVTGGFLVDIIEKKIINPNEQDYLRNLTDEEKEYIEECDLVDWNILKLTKHPYAVDSPQLFDTLNANNEDFYEDKNGDLWIVPPTEYKGALTPRKYRSIPLHFKSFGWRHIYEPLKKVPLPENPFANDSLESLLGGYHESKDLQDEEYFTFLKDVATLVSYDQQRSYYIKSFNELKSLYIASQGQ</sequence>
<name>G0WEH4_NAUDC</name>
<accession>G0WEH4</accession>
<feature type="domain" description="Sir1 ORC-binding" evidence="1">
    <location>
        <begin position="296"/>
        <end position="413"/>
    </location>
</feature>
<dbReference type="GeneID" id="11495716"/>
<keyword evidence="3" id="KW-1185">Reference proteome</keyword>
<dbReference type="eggNOG" id="ENOG502SPRX">
    <property type="taxonomic scope" value="Eukaryota"/>
</dbReference>
<dbReference type="AlphaFoldDB" id="G0WEH4"/>
<organism evidence="2 3">
    <name type="scientific">Naumovozyma dairenensis (strain ATCC 10597 / BCRC 20456 / CBS 421 / NBRC 0211 / NRRL Y-12639)</name>
    <name type="common">Saccharomyces dairenensis</name>
    <dbReference type="NCBI Taxonomy" id="1071378"/>
    <lineage>
        <taxon>Eukaryota</taxon>
        <taxon>Fungi</taxon>
        <taxon>Dikarya</taxon>
        <taxon>Ascomycota</taxon>
        <taxon>Saccharomycotina</taxon>
        <taxon>Saccharomycetes</taxon>
        <taxon>Saccharomycetales</taxon>
        <taxon>Saccharomycetaceae</taxon>
        <taxon>Naumovozyma</taxon>
    </lineage>
</organism>
<dbReference type="Proteomes" id="UP000000689">
    <property type="component" value="Chromosome 8"/>
</dbReference>
<dbReference type="OrthoDB" id="4055336at2759"/>
<protein>
    <recommendedName>
        <fullName evidence="1">Sir1 ORC-binding domain-containing protein</fullName>
    </recommendedName>
</protein>
<dbReference type="HOGENOM" id="CLU_557873_0_0_1"/>
<dbReference type="SUPFAM" id="SSF144005">
    <property type="entry name" value="ORC1-binding domain"/>
    <property type="match status" value="1"/>
</dbReference>
<dbReference type="OMA" id="VANDEYF"/>
<dbReference type="Pfam" id="PF11603">
    <property type="entry name" value="Sir1"/>
    <property type="match status" value="1"/>
</dbReference>
<evidence type="ECO:0000259" key="1">
    <source>
        <dbReference type="Pfam" id="PF11603"/>
    </source>
</evidence>
<dbReference type="EMBL" id="HE580274">
    <property type="protein sequence ID" value="CCD26185.1"/>
    <property type="molecule type" value="Genomic_DNA"/>
</dbReference>
<dbReference type="InterPro" id="IPR021646">
    <property type="entry name" value="Sir1_ORC-binding"/>
</dbReference>
<evidence type="ECO:0000313" key="2">
    <source>
        <dbReference type="EMBL" id="CCD26185.1"/>
    </source>
</evidence>